<dbReference type="EMBL" id="SNRW01004733">
    <property type="protein sequence ID" value="KAA6386594.1"/>
    <property type="molecule type" value="Genomic_DNA"/>
</dbReference>
<feature type="non-terminal residue" evidence="1">
    <location>
        <position position="1"/>
    </location>
</feature>
<comment type="caution">
    <text evidence="1">The sequence shown here is derived from an EMBL/GenBank/DDBJ whole genome shotgun (WGS) entry which is preliminary data.</text>
</comment>
<evidence type="ECO:0000313" key="2">
    <source>
        <dbReference type="Proteomes" id="UP000324800"/>
    </source>
</evidence>
<reference evidence="1 2" key="1">
    <citation type="submission" date="2019-03" db="EMBL/GenBank/DDBJ databases">
        <title>Single cell metagenomics reveals metabolic interactions within the superorganism composed of flagellate Streblomastix strix and complex community of Bacteroidetes bacteria on its surface.</title>
        <authorList>
            <person name="Treitli S.C."/>
            <person name="Kolisko M."/>
            <person name="Husnik F."/>
            <person name="Keeling P."/>
            <person name="Hampl V."/>
        </authorList>
    </citation>
    <scope>NUCLEOTIDE SEQUENCE [LARGE SCALE GENOMIC DNA]</scope>
    <source>
        <strain evidence="1">ST1C</strain>
    </source>
</reference>
<protein>
    <submittedName>
        <fullName evidence="1">Uncharacterized protein</fullName>
    </submittedName>
</protein>
<evidence type="ECO:0000313" key="1">
    <source>
        <dbReference type="EMBL" id="KAA6386594.1"/>
    </source>
</evidence>
<organism evidence="1 2">
    <name type="scientific">Streblomastix strix</name>
    <dbReference type="NCBI Taxonomy" id="222440"/>
    <lineage>
        <taxon>Eukaryota</taxon>
        <taxon>Metamonada</taxon>
        <taxon>Preaxostyla</taxon>
        <taxon>Oxymonadida</taxon>
        <taxon>Streblomastigidae</taxon>
        <taxon>Streblomastix</taxon>
    </lineage>
</organism>
<dbReference type="Proteomes" id="UP000324800">
    <property type="component" value="Unassembled WGS sequence"/>
</dbReference>
<sequence length="1837" mass="201218">SIEQSSKFEQCISESGNGGAIQSVISGGTFEISGAIFDKCNGINGGGIYSIIDAGGKLIMKDSCSFSECTSINGNGGGIYVNIDFSSESQILLQGSTFTLCQAFNSSDNDIHKGYGSGIFASCINWDNINNGIDLSGIKYITCSADQGDKGLFIIMNKLRQFCRFGSSDGQYVRSDEYIDNSSDKSLLMGYLGLPTTFESTSIDTDLLDRISALEPHWRNINKEWYISSTSDGKNNIACGIQDYPCSTIGYALTLDPSLYSQSEYNPLTDTATLILLQDDSKEQSINIISSTILGNNIAIQSLNGGEGKTLSTENIHEIDSKLLTSSLFIISGTNSKLGLYHLKFNNLEPTSTAPLIQLTGNSGQSDQGLLNIEGCLFKQSENETQTSLSHTLIMILGGIVSIKKVTISNYQFGTDKNIINIQSVSSTQECQLMIIETTISSIHQSGNDGGVCIKGTISIGSKISIEQSSKFEQCISESGNGGAIQSVISGGTFEISGAIFDQCICKSGKGGGGIYSEITGIGSLLQIEDQVEFIECESQGNIGSGGGLYSIIETSGNLSISQDCYFTDCKCTSGNGGGIYVEMKSLGVVYIQNDVYFSHCKAVQSNQSTPPTGLGGGIFLLIYDDIQVTEIDINLKGALYYENEGSNNGNSLFVVMNKLNEWCIIGNKGEYVKGNYSDEQSDEVDLEGIIENQSFLTLSNTQVNQSKLHLSRFWTNPDGNIWHVLFHESQSYGFGTGRDVENCGYYDDPCETIEFATQEISIRLQGSASSIVTVKKIGISSEGFELINPYDLNKNVLKCEQIQIMKELYQRKQEMDGQAAVTIKKNNLDSKENGQQGWIQAIDGMKYGLYGIDLITDKSTLNIPVIYISGSDSELELISMSLIGINMSPPLSAKGIVNINDDVKMMFIYQCLFQDIDIVGAGGNVIRIGGSSSTSTSMIDAIINDTTFKSINSKGDSNNRGGSAIFAQLGQGSILNIIGGSKFDSIKCTNGDGGAIYASLTETAQFIVDEGTSFTNCDSFAEANIGGRGGGIYLHLPDGSSNDFMIWMSTVFKLNKASKFGRDIFIYCKDIYKLNVIDKILIDVFSSEYNTDNALFGTEFASELELGHTQLVDYNLLSLLKPYFNDSLFISSKEWRSFDAQLCGIILVPCKTIDYAKTRMLTGEWNKDTIIGQGDGIQDLIHVLIIIEEFTVDKQYDFEYENLTLRGALQSEIDVGINMAQLKFQKEGQIIIADISRWRRVDEQSIGIGNKGPDQKILLQRIKFLLPEESQYGTLIGGGIYVGLIDQSSEEKFLSKKKIGDYLRNIGKQGEQLYREINSLSRPIITIDITVILKCKSSVISGSSQIKVLESGGALFHTEKVGSKCDLRSSIFSECSTTTVSGSTSTSSNFAPQIISGDEQIPFELLWEREIGIGIDGSGILIAYGGSEPTIKAQGTQFNNSQLLRLKNTTIQNASVEQVSVIYMSGCKNMKLDLLEGVVLQSIYTSSDGSAIHVVADDGCIINAEGVIFKQCQSDSILGGKGGAIYIDMKQFDAQVSFKRCIFVGNQADWGSNVFFVYSNISQRVGKTTFIGCTAIVPNNYEQQISVCYTIGTNNQVFIDERDLLHTSWQRQNNEGVVRFIGISDDEHFWNPDTVCGQITNPCDTYGAIVNYIQKEQEISDGSTGRVETLIYCEGKFISTFMDMNLTRSKTVNFVGFGREKTELGAKINFYNTMLQGMQDQNIVMEKLKLAMQPASPKVNLINLQGKKSSFVLQEVNVQGYIDSTPQNTMMEPEYFIQCEGFIILIDVIMEHIYMRTGSVMMIQNMRSFSGDKGMEMVSKIKPGFYESYKIMERCK</sequence>
<proteinExistence type="predicted"/>
<name>A0A5J4VV98_9EUKA</name>
<gene>
    <name evidence="1" type="ORF">EZS28_017879</name>
</gene>
<accession>A0A5J4VV98</accession>